<gene>
    <name evidence="1" type="ORF">L198_05528</name>
</gene>
<organism evidence="1 2">
    <name type="scientific">Cryptococcus wingfieldii CBS 7118</name>
    <dbReference type="NCBI Taxonomy" id="1295528"/>
    <lineage>
        <taxon>Eukaryota</taxon>
        <taxon>Fungi</taxon>
        <taxon>Dikarya</taxon>
        <taxon>Basidiomycota</taxon>
        <taxon>Agaricomycotina</taxon>
        <taxon>Tremellomycetes</taxon>
        <taxon>Tremellales</taxon>
        <taxon>Cryptococcaceae</taxon>
        <taxon>Cryptococcus</taxon>
    </lineage>
</organism>
<dbReference type="Pfam" id="PF12586">
    <property type="entry name" value="DUF3760"/>
    <property type="match status" value="1"/>
</dbReference>
<dbReference type="InterPro" id="IPR022235">
    <property type="entry name" value="DUF3760"/>
</dbReference>
<name>A0A1E3IVT5_9TREE</name>
<accession>A0A1E3IVT5</accession>
<dbReference type="AlphaFoldDB" id="A0A1E3IVT5"/>
<dbReference type="RefSeq" id="XP_019030361.1">
    <property type="nucleotide sequence ID" value="XM_019177610.1"/>
</dbReference>
<dbReference type="EMBL" id="AWGH01000017">
    <property type="protein sequence ID" value="ODN92734.1"/>
    <property type="molecule type" value="Genomic_DNA"/>
</dbReference>
<dbReference type="Proteomes" id="UP000094819">
    <property type="component" value="Unassembled WGS sequence"/>
</dbReference>
<comment type="caution">
    <text evidence="1">The sequence shown here is derived from an EMBL/GenBank/DDBJ whole genome shotgun (WGS) entry which is preliminary data.</text>
</comment>
<dbReference type="GeneID" id="30194741"/>
<sequence>MSRVLNVDCWTLTRPGLDCCFTSVGISSSAHGAQYLISDRIFFLALTLGLENTIMDESVILANFARLKPVYNHILHHLSLLTLTQLFFLSQYCYDFTIPDIYHDVSLTASLFASLMGGGDSAKRTARALSHTRVLRLPPYVVLTGAETDDCGALTNPICKHDKPTPLMPLSFLPQTPIFGGIRYLMISASSGDQACSEVTAEVML</sequence>
<protein>
    <submittedName>
        <fullName evidence="1">Uncharacterized protein</fullName>
    </submittedName>
</protein>
<keyword evidence="2" id="KW-1185">Reference proteome</keyword>
<evidence type="ECO:0000313" key="2">
    <source>
        <dbReference type="Proteomes" id="UP000094819"/>
    </source>
</evidence>
<proteinExistence type="predicted"/>
<reference evidence="1 2" key="1">
    <citation type="submission" date="2016-06" db="EMBL/GenBank/DDBJ databases">
        <title>Evolution of pathogenesis and genome organization in the Tremellales.</title>
        <authorList>
            <person name="Cuomo C."/>
            <person name="Litvintseva A."/>
            <person name="Heitman J."/>
            <person name="Chen Y."/>
            <person name="Sun S."/>
            <person name="Springer D."/>
            <person name="Dromer F."/>
            <person name="Young S."/>
            <person name="Zeng Q."/>
            <person name="Chapman S."/>
            <person name="Gujja S."/>
            <person name="Saif S."/>
            <person name="Birren B."/>
        </authorList>
    </citation>
    <scope>NUCLEOTIDE SEQUENCE [LARGE SCALE GENOMIC DNA]</scope>
    <source>
        <strain evidence="1 2">CBS 7118</strain>
    </source>
</reference>
<evidence type="ECO:0000313" key="1">
    <source>
        <dbReference type="EMBL" id="ODN92734.1"/>
    </source>
</evidence>